<dbReference type="InterPro" id="IPR013221">
    <property type="entry name" value="Mur_ligase_cen"/>
</dbReference>
<dbReference type="EMBL" id="PJBV01000014">
    <property type="protein sequence ID" value="PKH42025.1"/>
    <property type="molecule type" value="Genomic_DNA"/>
</dbReference>
<name>A0ABX4QYT4_9ACTN</name>
<accession>A0ABX4QYT4</accession>
<sequence>MLEGPNLYFPRAAVKLTLDVSTISDASDEAVLRFARRIGLRTTRPGAPGSGFRQRFAVRAVERLVRAIASEAGTRRLAVRVRPTSDPQVLVVAFPWRNRERARALGEAVAHALDALPTPDVESAVSTAAAEVAAAPRGTRPTTIVPRIPVVAVTGTNGKTTTSRMIAHIARTSGLVVGWSNTDGVYRDGVLVEAGDYSGPSGAVRALGLEGVQFAVTETARGGILLKGIGITRNDVSVVTNVTADHLGMQGIDTVDQLAEVKSVVPRITRKDGWSVLNGDDPRVLAMQSVISAQPWIFSRDPDSPAVREVLGHGGGRATTVIDGWITVLAPGVDPDPLVELVDVPMTLAGLSRFNIENALAAASAALAIGLSRDDVITGLRTFRPDAEHNPGRMNFFSLPGDVSVVMDLAHNEAGLEALLEIMAGVRRPGARLMLGLGAVGDRTDELIDALGEIGAKGSDVVAIGHKEWYLRGRTMDEIDGLLRAGAARVGVTDIDTYRTEVECLAALVARAEPGDVVGLMCHAERQEAYDWIAGHGGTADTPETLSEKVRAAQARAAAGSDVAGVDLLAGRSDVEVSLDDHPRHPTR</sequence>
<evidence type="ECO:0000259" key="2">
    <source>
        <dbReference type="Pfam" id="PF08245"/>
    </source>
</evidence>
<comment type="caution">
    <text evidence="3">The sequence shown here is derived from an EMBL/GenBank/DDBJ whole genome shotgun (WGS) entry which is preliminary data.</text>
</comment>
<dbReference type="PANTHER" id="PTHR23135:SF18">
    <property type="entry name" value="CYANOPHYCIN SYNTHETASE"/>
    <property type="match status" value="1"/>
</dbReference>
<dbReference type="Proteomes" id="UP000233565">
    <property type="component" value="Unassembled WGS sequence"/>
</dbReference>
<feature type="domain" description="Mur ligase C-terminal" evidence="1">
    <location>
        <begin position="392"/>
        <end position="521"/>
    </location>
</feature>
<protein>
    <submittedName>
        <fullName evidence="3">Mur ligase</fullName>
    </submittedName>
</protein>
<dbReference type="GO" id="GO:0016874">
    <property type="term" value="F:ligase activity"/>
    <property type="evidence" value="ECO:0007669"/>
    <property type="project" value="UniProtKB-KW"/>
</dbReference>
<dbReference type="SUPFAM" id="SSF53244">
    <property type="entry name" value="MurD-like peptide ligases, peptide-binding domain"/>
    <property type="match status" value="1"/>
</dbReference>
<gene>
    <name evidence="3" type="ORF">CXG46_08700</name>
</gene>
<evidence type="ECO:0000259" key="1">
    <source>
        <dbReference type="Pfam" id="PF02875"/>
    </source>
</evidence>
<keyword evidence="3" id="KW-0436">Ligase</keyword>
<dbReference type="Pfam" id="PF02875">
    <property type="entry name" value="Mur_ligase_C"/>
    <property type="match status" value="1"/>
</dbReference>
<dbReference type="SUPFAM" id="SSF53623">
    <property type="entry name" value="MurD-like peptide ligases, catalytic domain"/>
    <property type="match status" value="1"/>
</dbReference>
<evidence type="ECO:0000313" key="4">
    <source>
        <dbReference type="Proteomes" id="UP000233565"/>
    </source>
</evidence>
<dbReference type="Gene3D" id="3.40.1190.10">
    <property type="entry name" value="Mur-like, catalytic domain"/>
    <property type="match status" value="1"/>
</dbReference>
<dbReference type="InterPro" id="IPR036615">
    <property type="entry name" value="Mur_ligase_C_dom_sf"/>
</dbReference>
<dbReference type="PANTHER" id="PTHR23135">
    <property type="entry name" value="MUR LIGASE FAMILY MEMBER"/>
    <property type="match status" value="1"/>
</dbReference>
<organism evidence="3 4">
    <name type="scientific">Nocardioides alpinus</name>
    <dbReference type="NCBI Taxonomy" id="748909"/>
    <lineage>
        <taxon>Bacteria</taxon>
        <taxon>Bacillati</taxon>
        <taxon>Actinomycetota</taxon>
        <taxon>Actinomycetes</taxon>
        <taxon>Propionibacteriales</taxon>
        <taxon>Nocardioidaceae</taxon>
        <taxon>Nocardioides</taxon>
    </lineage>
</organism>
<proteinExistence type="predicted"/>
<dbReference type="Gene3D" id="3.90.190.20">
    <property type="entry name" value="Mur ligase, C-terminal domain"/>
    <property type="match status" value="1"/>
</dbReference>
<feature type="domain" description="Mur ligase central" evidence="2">
    <location>
        <begin position="153"/>
        <end position="365"/>
    </location>
</feature>
<dbReference type="InterPro" id="IPR036565">
    <property type="entry name" value="Mur-like_cat_sf"/>
</dbReference>
<keyword evidence="4" id="KW-1185">Reference proteome</keyword>
<dbReference type="Pfam" id="PF08245">
    <property type="entry name" value="Mur_ligase_M"/>
    <property type="match status" value="1"/>
</dbReference>
<evidence type="ECO:0000313" key="3">
    <source>
        <dbReference type="EMBL" id="PKH42025.1"/>
    </source>
</evidence>
<dbReference type="InterPro" id="IPR004101">
    <property type="entry name" value="Mur_ligase_C"/>
</dbReference>
<reference evidence="3 4" key="1">
    <citation type="submission" date="2017-12" db="EMBL/GenBank/DDBJ databases">
        <title>Pharmacopeia of the Arctic Ocean.</title>
        <authorList>
            <person name="Collins E."/>
            <person name="Ducluzeau A.-L."/>
        </authorList>
    </citation>
    <scope>NUCLEOTIDE SEQUENCE [LARGE SCALE GENOMIC DNA]</scope>
    <source>
        <strain evidence="3 4">DSM 23325</strain>
    </source>
</reference>